<sequence>MPMGPNSFHALVWIGLGASAIGFALSGGKGAVPVLPGTAALVVALAAIFGAGLLTPAVVGAAAMVAAATVRPLSVPAAMVRMGPLFTLAALGAAGMLWLTLLALYTAGTVS</sequence>
<protein>
    <submittedName>
        <fullName evidence="2">Uncharacterized protein</fullName>
    </submittedName>
</protein>
<feature type="transmembrane region" description="Helical" evidence="1">
    <location>
        <begin position="82"/>
        <end position="105"/>
    </location>
</feature>
<keyword evidence="1" id="KW-0812">Transmembrane</keyword>
<keyword evidence="1" id="KW-0472">Membrane</keyword>
<proteinExistence type="predicted"/>
<gene>
    <name evidence="2" type="ORF">HMH01_12165</name>
</gene>
<evidence type="ECO:0000313" key="2">
    <source>
        <dbReference type="EMBL" id="NNU81191.1"/>
    </source>
</evidence>
<feature type="transmembrane region" description="Helical" evidence="1">
    <location>
        <begin position="40"/>
        <end position="70"/>
    </location>
</feature>
<keyword evidence="1" id="KW-1133">Transmembrane helix</keyword>
<dbReference type="Proteomes" id="UP000572377">
    <property type="component" value="Unassembled WGS sequence"/>
</dbReference>
<evidence type="ECO:0000256" key="1">
    <source>
        <dbReference type="SAM" id="Phobius"/>
    </source>
</evidence>
<keyword evidence="3" id="KW-1185">Reference proteome</keyword>
<dbReference type="AlphaFoldDB" id="A0A849L4X0"/>
<organism evidence="2 3">
    <name type="scientific">Halovulum dunhuangense</name>
    <dbReference type="NCBI Taxonomy" id="1505036"/>
    <lineage>
        <taxon>Bacteria</taxon>
        <taxon>Pseudomonadati</taxon>
        <taxon>Pseudomonadota</taxon>
        <taxon>Alphaproteobacteria</taxon>
        <taxon>Rhodobacterales</taxon>
        <taxon>Paracoccaceae</taxon>
        <taxon>Halovulum</taxon>
    </lineage>
</organism>
<dbReference type="RefSeq" id="WP_171325925.1">
    <property type="nucleotide sequence ID" value="NZ_JABFBC010000002.1"/>
</dbReference>
<comment type="caution">
    <text evidence="2">The sequence shown here is derived from an EMBL/GenBank/DDBJ whole genome shotgun (WGS) entry which is preliminary data.</text>
</comment>
<name>A0A849L4X0_9RHOB</name>
<reference evidence="2 3" key="1">
    <citation type="submission" date="2020-05" db="EMBL/GenBank/DDBJ databases">
        <title>Gimesia benthica sp. nov., a novel planctomycete isolated from a deep-sea water sample of the Northwest Indian Ocean.</title>
        <authorList>
            <person name="Wang J."/>
            <person name="Ruan C."/>
            <person name="Song L."/>
            <person name="Zhu Y."/>
            <person name="Li A."/>
            <person name="Zheng X."/>
            <person name="Wang L."/>
            <person name="Lu Z."/>
            <person name="Huang Y."/>
            <person name="Du W."/>
            <person name="Zhou Y."/>
            <person name="Huang L."/>
            <person name="Dai X."/>
        </authorList>
    </citation>
    <scope>NUCLEOTIDE SEQUENCE [LARGE SCALE GENOMIC DNA]</scope>
    <source>
        <strain evidence="2 3">YYQ-30</strain>
    </source>
</reference>
<dbReference type="EMBL" id="JABFBC010000002">
    <property type="protein sequence ID" value="NNU81191.1"/>
    <property type="molecule type" value="Genomic_DNA"/>
</dbReference>
<evidence type="ECO:0000313" key="3">
    <source>
        <dbReference type="Proteomes" id="UP000572377"/>
    </source>
</evidence>
<accession>A0A849L4X0</accession>